<comment type="caution">
    <text evidence="2">The sequence shown here is derived from an EMBL/GenBank/DDBJ whole genome shotgun (WGS) entry which is preliminary data.</text>
</comment>
<feature type="domain" description="HTH cro/C1-type" evidence="1">
    <location>
        <begin position="21"/>
        <end position="73"/>
    </location>
</feature>
<protein>
    <submittedName>
        <fullName evidence="2">XRE family transcriptional regulator</fullName>
    </submittedName>
</protein>
<dbReference type="EMBL" id="PYHS01000021">
    <property type="protein sequence ID" value="PSR58666.1"/>
    <property type="molecule type" value="Genomic_DNA"/>
</dbReference>
<dbReference type="InterPro" id="IPR041413">
    <property type="entry name" value="MLTR_LBD"/>
</dbReference>
<reference evidence="2 3" key="1">
    <citation type="submission" date="2018-02" db="EMBL/GenBank/DDBJ databases">
        <title>8 Nocardia nova and 1 Nocardia cyriacigeorgica strain used for evolution to TMP-SMX.</title>
        <authorList>
            <person name="Mehta H."/>
            <person name="Weng J."/>
            <person name="Shamoo Y."/>
        </authorList>
    </citation>
    <scope>NUCLEOTIDE SEQUENCE [LARGE SCALE GENOMIC DNA]</scope>
    <source>
        <strain evidence="2 3">ATCC 33727</strain>
    </source>
</reference>
<dbReference type="Proteomes" id="UP000241647">
    <property type="component" value="Unassembled WGS sequence"/>
</dbReference>
<dbReference type="SMART" id="SM00530">
    <property type="entry name" value="HTH_XRE"/>
    <property type="match status" value="1"/>
</dbReference>
<dbReference type="PANTHER" id="PTHR35010:SF3">
    <property type="entry name" value="BLL4873 PROTEIN"/>
    <property type="match status" value="1"/>
</dbReference>
<dbReference type="Pfam" id="PF17765">
    <property type="entry name" value="MLTR_LBD"/>
    <property type="match status" value="1"/>
</dbReference>
<name>A0A2T2YT53_9NOCA</name>
<proteinExistence type="predicted"/>
<dbReference type="AlphaFoldDB" id="A0A2T2YT53"/>
<organism evidence="2 3">
    <name type="scientific">Nocardia nova</name>
    <dbReference type="NCBI Taxonomy" id="37330"/>
    <lineage>
        <taxon>Bacteria</taxon>
        <taxon>Bacillati</taxon>
        <taxon>Actinomycetota</taxon>
        <taxon>Actinomycetes</taxon>
        <taxon>Mycobacteriales</taxon>
        <taxon>Nocardiaceae</taxon>
        <taxon>Nocardia</taxon>
    </lineage>
</organism>
<dbReference type="SUPFAM" id="SSF47413">
    <property type="entry name" value="lambda repressor-like DNA-binding domains"/>
    <property type="match status" value="1"/>
</dbReference>
<evidence type="ECO:0000313" key="3">
    <source>
        <dbReference type="Proteomes" id="UP000241647"/>
    </source>
</evidence>
<dbReference type="Gene3D" id="3.30.450.180">
    <property type="match status" value="1"/>
</dbReference>
<dbReference type="PROSITE" id="PS50943">
    <property type="entry name" value="HTH_CROC1"/>
    <property type="match status" value="1"/>
</dbReference>
<dbReference type="CDD" id="cd00093">
    <property type="entry name" value="HTH_XRE"/>
    <property type="match status" value="1"/>
</dbReference>
<dbReference type="PANTHER" id="PTHR35010">
    <property type="entry name" value="BLL4672 PROTEIN-RELATED"/>
    <property type="match status" value="1"/>
</dbReference>
<evidence type="ECO:0000313" key="2">
    <source>
        <dbReference type="EMBL" id="PSR58666.1"/>
    </source>
</evidence>
<evidence type="ECO:0000259" key="1">
    <source>
        <dbReference type="PROSITE" id="PS50943"/>
    </source>
</evidence>
<dbReference type="Pfam" id="PF13560">
    <property type="entry name" value="HTH_31"/>
    <property type="match status" value="1"/>
</dbReference>
<dbReference type="GO" id="GO:0003677">
    <property type="term" value="F:DNA binding"/>
    <property type="evidence" value="ECO:0007669"/>
    <property type="project" value="InterPro"/>
</dbReference>
<accession>A0A2T2YT53</accession>
<sequence length="261" mass="29428">MSPHQLTLPLPSLGDYVEFHRKRLKLTREALGKRAHLSARTIQKLERGEQTGLSQPSLDSLANALELSARDERRHLDELTRVHIPRPWFPQSVRSEATPDERAMLDDLMPHPAAFCNIRWDVVVANEAYEALFPGRVEIGNAIRWLFAPAGRKAVLNWEAEAASDVGRMRGILAHFGNPAVGIELLAELQHDPDFAVLWLRREVSYDRPVEEPQHINTDSGPVTVTMRLQSMPARLDWLHLCVGVVRPYSGSRKIVSPASH</sequence>
<dbReference type="InterPro" id="IPR010982">
    <property type="entry name" value="Lambda_DNA-bd_dom_sf"/>
</dbReference>
<dbReference type="InterPro" id="IPR001387">
    <property type="entry name" value="Cro/C1-type_HTH"/>
</dbReference>
<gene>
    <name evidence="2" type="ORF">C8259_29415</name>
</gene>
<dbReference type="Gene3D" id="1.10.260.40">
    <property type="entry name" value="lambda repressor-like DNA-binding domains"/>
    <property type="match status" value="1"/>
</dbReference>